<dbReference type="Proteomes" id="UP000183940">
    <property type="component" value="Unassembled WGS sequence"/>
</dbReference>
<reference evidence="9" key="1">
    <citation type="submission" date="2016-10" db="EMBL/GenBank/DDBJ databases">
        <title>CRISPR-Cas defence system in Roseofilum reptotaenium: evidence of a bacteriophage-cyanobacterium arms race in the coral black band disease.</title>
        <authorList>
            <person name="Buerger P."/>
            <person name="Wood-Charlson E.M."/>
            <person name="Weynberg K.D."/>
            <person name="Willis B."/>
            <person name="Van Oppen M.J."/>
        </authorList>
    </citation>
    <scope>NUCLEOTIDE SEQUENCE [LARGE SCALE GENOMIC DNA]</scope>
    <source>
        <strain evidence="9">AO1-A</strain>
    </source>
</reference>
<dbReference type="EMBL" id="MLAW01000001">
    <property type="protein sequence ID" value="OJJ27568.1"/>
    <property type="molecule type" value="Genomic_DNA"/>
</dbReference>
<evidence type="ECO:0000256" key="2">
    <source>
        <dbReference type="ARBA" id="ARBA00005417"/>
    </source>
</evidence>
<keyword evidence="7" id="KW-0472">Membrane</keyword>
<evidence type="ECO:0000256" key="3">
    <source>
        <dbReference type="ARBA" id="ARBA00022448"/>
    </source>
</evidence>
<comment type="caution">
    <text evidence="9">The sequence shown here is derived from an EMBL/GenBank/DDBJ whole genome shotgun (WGS) entry which is preliminary data.</text>
</comment>
<dbReference type="Pfam" id="PF08352">
    <property type="entry name" value="oligo_HPY"/>
    <property type="match status" value="1"/>
</dbReference>
<feature type="domain" description="ABC transporter" evidence="8">
    <location>
        <begin position="8"/>
        <end position="264"/>
    </location>
</feature>
<dbReference type="GO" id="GO:0005524">
    <property type="term" value="F:ATP binding"/>
    <property type="evidence" value="ECO:0007669"/>
    <property type="project" value="UniProtKB-KW"/>
</dbReference>
<evidence type="ECO:0000313" key="10">
    <source>
        <dbReference type="Proteomes" id="UP000183940"/>
    </source>
</evidence>
<dbReference type="SMART" id="SM00382">
    <property type="entry name" value="AAA"/>
    <property type="match status" value="1"/>
</dbReference>
<dbReference type="GO" id="GO:0016887">
    <property type="term" value="F:ATP hydrolysis activity"/>
    <property type="evidence" value="ECO:0007669"/>
    <property type="project" value="InterPro"/>
</dbReference>
<dbReference type="PANTHER" id="PTHR43297">
    <property type="entry name" value="OLIGOPEPTIDE TRANSPORT ATP-BINDING PROTEIN APPD"/>
    <property type="match status" value="1"/>
</dbReference>
<keyword evidence="3" id="KW-0813">Transport</keyword>
<keyword evidence="6 9" id="KW-0067">ATP-binding</keyword>
<proteinExistence type="inferred from homology"/>
<keyword evidence="5" id="KW-0547">Nucleotide-binding</keyword>
<protein>
    <submittedName>
        <fullName evidence="9">Dipeptide/oligopeptide/nickel ABC transporter ATP-binding protein</fullName>
    </submittedName>
</protein>
<dbReference type="NCBIfam" id="TIGR01727">
    <property type="entry name" value="oligo_HPY"/>
    <property type="match status" value="1"/>
</dbReference>
<evidence type="ECO:0000256" key="6">
    <source>
        <dbReference type="ARBA" id="ARBA00022840"/>
    </source>
</evidence>
<dbReference type="InterPro" id="IPR003439">
    <property type="entry name" value="ABC_transporter-like_ATP-bd"/>
</dbReference>
<dbReference type="AlphaFoldDB" id="A0A1L9QY04"/>
<dbReference type="PROSITE" id="PS00211">
    <property type="entry name" value="ABC_TRANSPORTER_1"/>
    <property type="match status" value="1"/>
</dbReference>
<dbReference type="InterPro" id="IPR013563">
    <property type="entry name" value="Oligopep_ABC_C"/>
</dbReference>
<dbReference type="Pfam" id="PF00005">
    <property type="entry name" value="ABC_tran"/>
    <property type="match status" value="1"/>
</dbReference>
<dbReference type="CDD" id="cd03257">
    <property type="entry name" value="ABC_NikE_OppD_transporters"/>
    <property type="match status" value="1"/>
</dbReference>
<dbReference type="SUPFAM" id="SSF52540">
    <property type="entry name" value="P-loop containing nucleoside triphosphate hydrolases"/>
    <property type="match status" value="1"/>
</dbReference>
<dbReference type="GO" id="GO:0015833">
    <property type="term" value="P:peptide transport"/>
    <property type="evidence" value="ECO:0007669"/>
    <property type="project" value="InterPro"/>
</dbReference>
<dbReference type="Gene3D" id="3.40.50.300">
    <property type="entry name" value="P-loop containing nucleotide triphosphate hydrolases"/>
    <property type="match status" value="1"/>
</dbReference>
<dbReference type="PANTHER" id="PTHR43297:SF2">
    <property type="entry name" value="DIPEPTIDE TRANSPORT ATP-BINDING PROTEIN DPPD"/>
    <property type="match status" value="1"/>
</dbReference>
<dbReference type="FunFam" id="3.40.50.300:FF:000016">
    <property type="entry name" value="Oligopeptide ABC transporter ATP-binding component"/>
    <property type="match status" value="1"/>
</dbReference>
<keyword evidence="10" id="KW-1185">Reference proteome</keyword>
<dbReference type="InterPro" id="IPR027417">
    <property type="entry name" value="P-loop_NTPase"/>
</dbReference>
<comment type="subcellular location">
    <subcellularLocation>
        <location evidence="1">Cell membrane</location>
        <topology evidence="1">Peripheral membrane protein</topology>
    </subcellularLocation>
</comment>
<dbReference type="InterPro" id="IPR003593">
    <property type="entry name" value="AAA+_ATPase"/>
</dbReference>
<accession>A0A1L9QY04</accession>
<dbReference type="GO" id="GO:0005886">
    <property type="term" value="C:plasma membrane"/>
    <property type="evidence" value="ECO:0007669"/>
    <property type="project" value="UniProtKB-SubCell"/>
</dbReference>
<name>A0A1L9QY04_9CYAN</name>
<dbReference type="InterPro" id="IPR050388">
    <property type="entry name" value="ABC_Ni/Peptide_Import"/>
</dbReference>
<evidence type="ECO:0000256" key="5">
    <source>
        <dbReference type="ARBA" id="ARBA00022741"/>
    </source>
</evidence>
<keyword evidence="4" id="KW-1003">Cell membrane</keyword>
<comment type="similarity">
    <text evidence="2">Belongs to the ABC transporter superfamily.</text>
</comment>
<gene>
    <name evidence="9" type="ORF">BI308_00965</name>
</gene>
<dbReference type="InterPro" id="IPR017871">
    <property type="entry name" value="ABC_transporter-like_CS"/>
</dbReference>
<dbReference type="PROSITE" id="PS50893">
    <property type="entry name" value="ABC_TRANSPORTER_2"/>
    <property type="match status" value="1"/>
</dbReference>
<organism evidence="9 10">
    <name type="scientific">Roseofilum reptotaenium AO1-A</name>
    <dbReference type="NCBI Taxonomy" id="1925591"/>
    <lineage>
        <taxon>Bacteria</taxon>
        <taxon>Bacillati</taxon>
        <taxon>Cyanobacteriota</taxon>
        <taxon>Cyanophyceae</taxon>
        <taxon>Desertifilales</taxon>
        <taxon>Desertifilaceae</taxon>
        <taxon>Roseofilum</taxon>
    </lineage>
</organism>
<evidence type="ECO:0000259" key="8">
    <source>
        <dbReference type="PROSITE" id="PS50893"/>
    </source>
</evidence>
<evidence type="ECO:0000256" key="4">
    <source>
        <dbReference type="ARBA" id="ARBA00022475"/>
    </source>
</evidence>
<sequence>MTDSLLTVSNLSIHFRTDEGKITAVDDLSFSLKPGQTLGIVGESGSGKSVSTKALMRLLPGNAEIDFSSHIFYCNKQGETFDLANLPEKSKTLNQIRGGEIAMIFQEPSAAFSPLYTIGNQMIEGIRLHHKVNRKQAREMAIAMLDRVGMTNPELRIDQYAFQLSGGMRQRAMIASALVMRPALLIADEPTTALDVTIQAQILDLLAELQQEFGMAIIFISHDLAVISQISTDVMVMYLGKAMEIGPVRSIIRKPKHPYTQGLIEAIPRLDARDAPLMPIPGDIPSPLERPTGCVFHTRCPQATTHCQTHVPRTTLAHPNHHAACHLLEEKVLEESA</sequence>
<evidence type="ECO:0000256" key="1">
    <source>
        <dbReference type="ARBA" id="ARBA00004202"/>
    </source>
</evidence>
<evidence type="ECO:0000313" key="9">
    <source>
        <dbReference type="EMBL" id="OJJ27568.1"/>
    </source>
</evidence>
<evidence type="ECO:0000256" key="7">
    <source>
        <dbReference type="ARBA" id="ARBA00023136"/>
    </source>
</evidence>
<dbReference type="STRING" id="1925591.BI308_00965"/>